<reference evidence="1" key="1">
    <citation type="submission" date="2024-03" db="EMBL/GenBank/DDBJ databases">
        <title>Novel Streptomyces species of biotechnological and ecological value are a feature of Machair soil.</title>
        <authorList>
            <person name="Prole J.R."/>
            <person name="Goodfellow M."/>
            <person name="Allenby N."/>
            <person name="Ward A.C."/>
        </authorList>
    </citation>
    <scope>NUCLEOTIDE SEQUENCE</scope>
    <source>
        <strain evidence="1">MS2.AVA.5</strain>
    </source>
</reference>
<name>A0ACC6PNV3_9ACTN</name>
<comment type="caution">
    <text evidence="1">The sequence shown here is derived from an EMBL/GenBank/DDBJ whole genome shotgun (WGS) entry which is preliminary data.</text>
</comment>
<keyword evidence="2" id="KW-1185">Reference proteome</keyword>
<dbReference type="Proteomes" id="UP001377168">
    <property type="component" value="Unassembled WGS sequence"/>
</dbReference>
<evidence type="ECO:0000313" key="2">
    <source>
        <dbReference type="Proteomes" id="UP001377168"/>
    </source>
</evidence>
<accession>A0ACC6PNV3</accession>
<proteinExistence type="predicted"/>
<keyword evidence="1" id="KW-0067">ATP-binding</keyword>
<organism evidence="1 2">
    <name type="scientific">Streptomyces achmelvichensis</name>
    <dbReference type="NCBI Taxonomy" id="3134111"/>
    <lineage>
        <taxon>Bacteria</taxon>
        <taxon>Bacillati</taxon>
        <taxon>Actinomycetota</taxon>
        <taxon>Actinomycetes</taxon>
        <taxon>Kitasatosporales</taxon>
        <taxon>Streptomycetaceae</taxon>
        <taxon>Streptomyces</taxon>
    </lineage>
</organism>
<evidence type="ECO:0000313" key="1">
    <source>
        <dbReference type="EMBL" id="MEJ8633021.1"/>
    </source>
</evidence>
<protein>
    <submittedName>
        <fullName evidence="1">ATP-binding protein</fullName>
    </submittedName>
</protein>
<sequence>MMDTGADGSATDAVAHKPAAWAGAAYDGAPGSIAAARHFAAHFLTRLQVRHGIAVARDAVGAVQLVVSELITNACKYAPGPSSLSLEFAGRILEITVSDSSPALPLVRGPEPTRVGQHGLEIVMALSEGFQVQREPFGKRIKVRVPLVPGSP</sequence>
<gene>
    <name evidence="1" type="ORF">WKI67_06395</name>
</gene>
<dbReference type="EMBL" id="JBBKAJ010000022">
    <property type="protein sequence ID" value="MEJ8633021.1"/>
    <property type="molecule type" value="Genomic_DNA"/>
</dbReference>
<keyword evidence="1" id="KW-0547">Nucleotide-binding</keyword>